<evidence type="ECO:0000313" key="3">
    <source>
        <dbReference type="Proteomes" id="UP000321764"/>
    </source>
</evidence>
<name>A0A5C8ZAZ4_9GAMM</name>
<gene>
    <name evidence="2" type="ORF">FME95_07915</name>
</gene>
<dbReference type="RefSeq" id="WP_147713847.1">
    <property type="nucleotide sequence ID" value="NZ_VKAD01000001.1"/>
</dbReference>
<proteinExistence type="predicted"/>
<keyword evidence="1" id="KW-0812">Transmembrane</keyword>
<sequence length="138" mass="15498">MTEDLIKEQPKKVYGLPKALPVCQIIVGIIVIITNEVLYQLDAPFFLFVGIGTTIIGVLNYRLQVVRVYDQYSEIKLAPLASPWLVKNNNIVSVTAEPKRLTIVVNEKGKEVTRKLALSAFKKEQRSELVEHYTSIAG</sequence>
<feature type="transmembrane region" description="Helical" evidence="1">
    <location>
        <begin position="20"/>
        <end position="39"/>
    </location>
</feature>
<dbReference type="AlphaFoldDB" id="A0A5C8ZAZ4"/>
<dbReference type="EMBL" id="VKAD01000001">
    <property type="protein sequence ID" value="TXR54449.1"/>
    <property type="molecule type" value="Genomic_DNA"/>
</dbReference>
<keyword evidence="1" id="KW-1133">Transmembrane helix</keyword>
<reference evidence="2 3" key="1">
    <citation type="submission" date="2019-07" db="EMBL/GenBank/DDBJ databases">
        <title>Reinekea sp. strain SSH23 genome sequencing and assembly.</title>
        <authorList>
            <person name="Kim I."/>
        </authorList>
    </citation>
    <scope>NUCLEOTIDE SEQUENCE [LARGE SCALE GENOMIC DNA]</scope>
    <source>
        <strain evidence="2 3">SSH23</strain>
    </source>
</reference>
<dbReference type="Proteomes" id="UP000321764">
    <property type="component" value="Unassembled WGS sequence"/>
</dbReference>
<feature type="transmembrane region" description="Helical" evidence="1">
    <location>
        <begin position="45"/>
        <end position="63"/>
    </location>
</feature>
<keyword evidence="3" id="KW-1185">Reference proteome</keyword>
<accession>A0A5C8ZAZ4</accession>
<keyword evidence="1" id="KW-0472">Membrane</keyword>
<organism evidence="2 3">
    <name type="scientific">Reinekea thalattae</name>
    <dbReference type="NCBI Taxonomy" id="2593301"/>
    <lineage>
        <taxon>Bacteria</taxon>
        <taxon>Pseudomonadati</taxon>
        <taxon>Pseudomonadota</taxon>
        <taxon>Gammaproteobacteria</taxon>
        <taxon>Oceanospirillales</taxon>
        <taxon>Saccharospirillaceae</taxon>
        <taxon>Reinekea</taxon>
    </lineage>
</organism>
<evidence type="ECO:0000313" key="2">
    <source>
        <dbReference type="EMBL" id="TXR54449.1"/>
    </source>
</evidence>
<comment type="caution">
    <text evidence="2">The sequence shown here is derived from an EMBL/GenBank/DDBJ whole genome shotgun (WGS) entry which is preliminary data.</text>
</comment>
<protein>
    <submittedName>
        <fullName evidence="2">Uncharacterized protein</fullName>
    </submittedName>
</protein>
<evidence type="ECO:0000256" key="1">
    <source>
        <dbReference type="SAM" id="Phobius"/>
    </source>
</evidence>